<dbReference type="AlphaFoldDB" id="A0A3G2HTZ2"/>
<dbReference type="KEGG" id="aaqu:D3M96_08890"/>
<dbReference type="RefSeq" id="WP_121738720.1">
    <property type="nucleotide sequence ID" value="NZ_CP032153.1"/>
</dbReference>
<organism evidence="1 2">
    <name type="scientific">Alcaligenes aquatilis</name>
    <dbReference type="NCBI Taxonomy" id="323284"/>
    <lineage>
        <taxon>Bacteria</taxon>
        <taxon>Pseudomonadati</taxon>
        <taxon>Pseudomonadota</taxon>
        <taxon>Betaproteobacteria</taxon>
        <taxon>Burkholderiales</taxon>
        <taxon>Alcaligenaceae</taxon>
        <taxon>Alcaligenes</taxon>
    </lineage>
</organism>
<dbReference type="OrthoDB" id="8690363at2"/>
<name>A0A3G2HTZ2_9BURK</name>
<evidence type="ECO:0000313" key="2">
    <source>
        <dbReference type="Proteomes" id="UP000268070"/>
    </source>
</evidence>
<gene>
    <name evidence="1" type="ORF">D3M96_08890</name>
</gene>
<evidence type="ECO:0000313" key="1">
    <source>
        <dbReference type="EMBL" id="AYN20632.1"/>
    </source>
</evidence>
<reference evidence="1 2" key="1">
    <citation type="submission" date="2018-09" db="EMBL/GenBank/DDBJ databases">
        <title>Complete genome sequence of the hydrocarbonoclastic bacterium Alcaligenes aquatilis QD168, isolated from a crude-oil polluted marine sediment of Central Chile.</title>
        <authorList>
            <person name="Duran R.E."/>
            <person name="Barra B."/>
            <person name="Salva-Serra F."/>
            <person name="Mendez V."/>
            <person name="Moore E.R.B."/>
            <person name="Seeger M."/>
        </authorList>
    </citation>
    <scope>NUCLEOTIDE SEQUENCE [LARGE SCALE GENOMIC DNA]</scope>
    <source>
        <strain evidence="1 2">QD168</strain>
    </source>
</reference>
<sequence length="147" mass="16660">MTQEQFLLLAQILHLSPSPKLEHETQHPDGSVSPEAQQILALHHQLKQAYVIHRPTAFRVVVSHDDLDRFPGALDLKQGMRVQLVSYISERYINVRITEVPSTPKAYFRGVITEQNTGYTLFEVGDSVYFSEDQVHAVLNPSAGRRP</sequence>
<accession>A0A3G2HTZ2</accession>
<protein>
    <submittedName>
        <fullName evidence="1">Uncharacterized protein</fullName>
    </submittedName>
</protein>
<proteinExistence type="predicted"/>
<dbReference type="Proteomes" id="UP000268070">
    <property type="component" value="Chromosome"/>
</dbReference>
<dbReference type="EMBL" id="CP032153">
    <property type="protein sequence ID" value="AYN20632.1"/>
    <property type="molecule type" value="Genomic_DNA"/>
</dbReference>